<dbReference type="EMBL" id="AAMHSF010000002">
    <property type="protein sequence ID" value="EDH4583771.1"/>
    <property type="molecule type" value="Genomic_DNA"/>
</dbReference>
<dbReference type="SMART" id="SM00671">
    <property type="entry name" value="SEL1"/>
    <property type="match status" value="1"/>
</dbReference>
<gene>
    <name evidence="1" type="ORF">CBX91_06375</name>
</gene>
<sequence length="86" mass="9831">MKWYRKAAVLGGFTQEILGDACMYGNGIPQNTQMGLAWYRKAAERGWLKRKKLLLVCICEAKGYRRITNKCFAGIPESRKPSCRND</sequence>
<dbReference type="InterPro" id="IPR006597">
    <property type="entry name" value="Sel1-like"/>
</dbReference>
<dbReference type="AlphaFoldDB" id="A0A634F2R5"/>
<evidence type="ECO:0000313" key="1">
    <source>
        <dbReference type="EMBL" id="EDH4583771.1"/>
    </source>
</evidence>
<evidence type="ECO:0008006" key="2">
    <source>
        <dbReference type="Google" id="ProtNLM"/>
    </source>
</evidence>
<protein>
    <recommendedName>
        <fullName evidence="2">Sel1 repeat family protein</fullName>
    </recommendedName>
</protein>
<dbReference type="InterPro" id="IPR011990">
    <property type="entry name" value="TPR-like_helical_dom_sf"/>
</dbReference>
<organism evidence="1">
    <name type="scientific">Salmonella enterica</name>
    <name type="common">Salmonella choleraesuis</name>
    <dbReference type="NCBI Taxonomy" id="28901"/>
    <lineage>
        <taxon>Bacteria</taxon>
        <taxon>Pseudomonadati</taxon>
        <taxon>Pseudomonadota</taxon>
        <taxon>Gammaproteobacteria</taxon>
        <taxon>Enterobacterales</taxon>
        <taxon>Enterobacteriaceae</taxon>
        <taxon>Salmonella</taxon>
    </lineage>
</organism>
<reference evidence="1" key="1">
    <citation type="submission" date="2018-07" db="EMBL/GenBank/DDBJ databases">
        <authorList>
            <consortium name="PulseNet: The National Subtyping Network for Foodborne Disease Surveillance"/>
            <person name="Tarr C.L."/>
            <person name="Trees E."/>
            <person name="Katz L.S."/>
            <person name="Carleton-Romer H.A."/>
            <person name="Stroika S."/>
            <person name="Kucerova Z."/>
            <person name="Roache K.F."/>
            <person name="Sabol A.L."/>
            <person name="Besser J."/>
            <person name="Gerner-Smidt P."/>
        </authorList>
    </citation>
    <scope>NUCLEOTIDE SEQUENCE</scope>
    <source>
        <strain evidence="1">2014K-0489</strain>
    </source>
</reference>
<name>A0A634F2R5_SALER</name>
<accession>A0A634F2R5</accession>
<dbReference type="Pfam" id="PF08238">
    <property type="entry name" value="Sel1"/>
    <property type="match status" value="2"/>
</dbReference>
<dbReference type="SUPFAM" id="SSF81901">
    <property type="entry name" value="HCP-like"/>
    <property type="match status" value="1"/>
</dbReference>
<dbReference type="Gene3D" id="1.25.40.10">
    <property type="entry name" value="Tetratricopeptide repeat domain"/>
    <property type="match status" value="1"/>
</dbReference>
<comment type="caution">
    <text evidence="1">The sequence shown here is derived from an EMBL/GenBank/DDBJ whole genome shotgun (WGS) entry which is preliminary data.</text>
</comment>
<proteinExistence type="predicted"/>